<feature type="transmembrane region" description="Helical" evidence="2">
    <location>
        <begin position="650"/>
        <end position="671"/>
    </location>
</feature>
<evidence type="ECO:0000313" key="3">
    <source>
        <dbReference type="EMBL" id="KAG5276304.1"/>
    </source>
</evidence>
<feature type="transmembrane region" description="Helical" evidence="2">
    <location>
        <begin position="140"/>
        <end position="160"/>
    </location>
</feature>
<feature type="transmembrane region" description="Helical" evidence="2">
    <location>
        <begin position="468"/>
        <end position="493"/>
    </location>
</feature>
<organism evidence="3 4">
    <name type="scientific">Alosa alosa</name>
    <name type="common">allis shad</name>
    <dbReference type="NCBI Taxonomy" id="278164"/>
    <lineage>
        <taxon>Eukaryota</taxon>
        <taxon>Metazoa</taxon>
        <taxon>Chordata</taxon>
        <taxon>Craniata</taxon>
        <taxon>Vertebrata</taxon>
        <taxon>Euteleostomi</taxon>
        <taxon>Actinopterygii</taxon>
        <taxon>Neopterygii</taxon>
        <taxon>Teleostei</taxon>
        <taxon>Clupei</taxon>
        <taxon>Clupeiformes</taxon>
        <taxon>Clupeoidei</taxon>
        <taxon>Clupeidae</taxon>
        <taxon>Alosa</taxon>
    </lineage>
</organism>
<keyword evidence="4" id="KW-1185">Reference proteome</keyword>
<evidence type="ECO:0000313" key="4">
    <source>
        <dbReference type="Proteomes" id="UP000823561"/>
    </source>
</evidence>
<feature type="transmembrane region" description="Helical" evidence="2">
    <location>
        <begin position="230"/>
        <end position="250"/>
    </location>
</feature>
<feature type="transmembrane region" description="Helical" evidence="2">
    <location>
        <begin position="585"/>
        <end position="607"/>
    </location>
</feature>
<feature type="transmembrane region" description="Helical" evidence="2">
    <location>
        <begin position="351"/>
        <end position="373"/>
    </location>
</feature>
<accession>A0AAV6GME9</accession>
<feature type="compositionally biased region" description="Polar residues" evidence="1">
    <location>
        <begin position="193"/>
        <end position="215"/>
    </location>
</feature>
<dbReference type="Proteomes" id="UP000823561">
    <property type="component" value="Chromosome 9"/>
</dbReference>
<evidence type="ECO:0000256" key="1">
    <source>
        <dbReference type="SAM" id="MobiDB-lite"/>
    </source>
</evidence>
<proteinExistence type="predicted"/>
<feature type="region of interest" description="Disordered" evidence="1">
    <location>
        <begin position="22"/>
        <end position="110"/>
    </location>
</feature>
<feature type="transmembrane region" description="Helical" evidence="2">
    <location>
        <begin position="327"/>
        <end position="345"/>
    </location>
</feature>
<feature type="transmembrane region" description="Helical" evidence="2">
    <location>
        <begin position="385"/>
        <end position="408"/>
    </location>
</feature>
<feature type="transmembrane region" description="Helical" evidence="2">
    <location>
        <begin position="292"/>
        <end position="315"/>
    </location>
</feature>
<sequence>MLQLLGMLTGGTEIHHLQLQVPTTDMPKTSNPTTQPSTTPATTDMPKTSNPTTQPSTTPGTVTTELTTPTTTDTTAVDTTITSNPTTSNPTTGPSTTPDTVTTEQTTPTTTDCTADDTTIISNTSTTNMTRNLKTSASNLLLVLMPTISIGCAGTVIYFAKKKNNLKTQPSPTPDTVTIKQFDTTAVPKRIQSNITGRTIPMSNLTTQPSTTPDWNSYKRRKRDSPPENLSDRIYCLLPVICHTLINIILMAELMSTFFLVCSRPQNPTTQPSISSTPANDSTTFTNDFQQVAAVALLLISHFLHLEGALFLLGYKRDLISHLVYKMLSLFSLCAVFIAFVFFLLCSHTIVSAFTGVAMILSLIQTIVAFTLCGPSHELRDIMMWVLRTLATLQATFTVVGIFVLQAFEYGGCTCFQYMMTGSTVWTSVFCGICVVLTRIDCNSNRRRKRDAPPAVCSAENLSDRIYCLLPVICHTLNNIILIAGFISTFFLVCSRPQNPTTQPSISSTPANDSTTFKEPYDLQQVAAVALLLISHFLHLEGALFLLGYKRDLISHLVYKVLSLFSLCAVFIAFVFFLLCSHTIVSALTGVAMILSLIQTIVAFTLCGPSHELRDIMMWVLRTLATLQATFTVVGIFVLQAFEYGGCTCFQYMMTGPTMWTLVFCEIWVVLKHIDMTSQKRVPATPIRVSHRLWVTESTVWPQ</sequence>
<feature type="transmembrane region" description="Helical" evidence="2">
    <location>
        <begin position="619"/>
        <end position="638"/>
    </location>
</feature>
<keyword evidence="2" id="KW-0812">Transmembrane</keyword>
<comment type="caution">
    <text evidence="3">The sequence shown here is derived from an EMBL/GenBank/DDBJ whole genome shotgun (WGS) entry which is preliminary data.</text>
</comment>
<dbReference type="EMBL" id="JADWDJ010000009">
    <property type="protein sequence ID" value="KAG5276304.1"/>
    <property type="molecule type" value="Genomic_DNA"/>
</dbReference>
<dbReference type="AlphaFoldDB" id="A0AAV6GME9"/>
<keyword evidence="2" id="KW-1133">Transmembrane helix</keyword>
<feature type="transmembrane region" description="Helical" evidence="2">
    <location>
        <begin position="420"/>
        <end position="440"/>
    </location>
</feature>
<name>A0AAV6GME9_9TELE</name>
<protein>
    <submittedName>
        <fullName evidence="3">Uncharacterized protein</fullName>
    </submittedName>
</protein>
<keyword evidence="2" id="KW-0472">Membrane</keyword>
<evidence type="ECO:0000256" key="2">
    <source>
        <dbReference type="SAM" id="Phobius"/>
    </source>
</evidence>
<gene>
    <name evidence="3" type="ORF">AALO_G00130410</name>
</gene>
<feature type="transmembrane region" description="Helical" evidence="2">
    <location>
        <begin position="561"/>
        <end position="579"/>
    </location>
</feature>
<feature type="compositionally biased region" description="Low complexity" evidence="1">
    <location>
        <begin position="27"/>
        <end position="110"/>
    </location>
</feature>
<reference evidence="3" key="1">
    <citation type="submission" date="2020-10" db="EMBL/GenBank/DDBJ databases">
        <title>Chromosome-scale genome assembly of the Allis shad, Alosa alosa.</title>
        <authorList>
            <person name="Margot Z."/>
            <person name="Christophe K."/>
            <person name="Cabau C."/>
            <person name="Louis A."/>
            <person name="Berthelot C."/>
            <person name="Parey E."/>
            <person name="Roest Crollius H."/>
            <person name="Montfort J."/>
            <person name="Robinson-Rechavi M."/>
            <person name="Bucao C."/>
            <person name="Bouchez O."/>
            <person name="Gislard M."/>
            <person name="Lluch J."/>
            <person name="Milhes M."/>
            <person name="Lampietro C."/>
            <person name="Lopez Roques C."/>
            <person name="Donnadieu C."/>
            <person name="Braasch I."/>
            <person name="Desvignes T."/>
            <person name="Postlethwait J."/>
            <person name="Bobe J."/>
            <person name="Guiguen Y."/>
        </authorList>
    </citation>
    <scope>NUCLEOTIDE SEQUENCE</scope>
    <source>
        <strain evidence="3">M-15738</strain>
        <tissue evidence="3">Blood</tissue>
    </source>
</reference>
<feature type="transmembrane region" description="Helical" evidence="2">
    <location>
        <begin position="526"/>
        <end position="549"/>
    </location>
</feature>
<feature type="region of interest" description="Disordered" evidence="1">
    <location>
        <begin position="193"/>
        <end position="228"/>
    </location>
</feature>